<keyword evidence="6" id="KW-0029">Amino-acid transport</keyword>
<feature type="domain" description="ABC transmembrane type-1" evidence="10">
    <location>
        <begin position="15"/>
        <end position="204"/>
    </location>
</feature>
<dbReference type="InterPro" id="IPR000515">
    <property type="entry name" value="MetI-like"/>
</dbReference>
<feature type="transmembrane region" description="Helical" evidence="9">
    <location>
        <begin position="86"/>
        <end position="108"/>
    </location>
</feature>
<sequence length="214" mass="23181">MEVLLDNLDLFVLGFSNTVLIFAISAVFSLALGLVIGVLRISPSTPMRGVGTVYVNTLRNTPLALLMMFFALGYPKLGLPTLDYTTLAIIALVLYTASYVAEVFRAGVNSVPVGQMEAGRAIGMTLTQLIRVVLVPQAFRNVVPPLISVFIALLKNTTVASGFSVMQAGAIAANMSERGENLLATLLWVALFFFVLVMGLAAVQRHFERKWVQK</sequence>
<dbReference type="SUPFAM" id="SSF161098">
    <property type="entry name" value="MetI-like"/>
    <property type="match status" value="1"/>
</dbReference>
<organism evidence="11 12">
    <name type="scientific">Homoserinimonas hongtaonis</name>
    <dbReference type="NCBI Taxonomy" id="2079791"/>
    <lineage>
        <taxon>Bacteria</taxon>
        <taxon>Bacillati</taxon>
        <taxon>Actinomycetota</taxon>
        <taxon>Actinomycetes</taxon>
        <taxon>Micrococcales</taxon>
        <taxon>Microbacteriaceae</taxon>
        <taxon>Homoserinimonas</taxon>
    </lineage>
</organism>
<feature type="transmembrane region" description="Helical" evidence="9">
    <location>
        <begin position="20"/>
        <end position="41"/>
    </location>
</feature>
<evidence type="ECO:0000313" key="11">
    <source>
        <dbReference type="EMBL" id="PWB98209.1"/>
    </source>
</evidence>
<dbReference type="InterPro" id="IPR010065">
    <property type="entry name" value="AA_ABC_transptr_permease_3TM"/>
</dbReference>
<evidence type="ECO:0000256" key="3">
    <source>
        <dbReference type="ARBA" id="ARBA00022448"/>
    </source>
</evidence>
<keyword evidence="12" id="KW-1185">Reference proteome</keyword>
<evidence type="ECO:0000256" key="2">
    <source>
        <dbReference type="ARBA" id="ARBA00010072"/>
    </source>
</evidence>
<dbReference type="EMBL" id="QEEX01000001">
    <property type="protein sequence ID" value="PWB98209.1"/>
    <property type="molecule type" value="Genomic_DNA"/>
</dbReference>
<name>A0A2U1T2W0_9MICO</name>
<proteinExistence type="inferred from homology"/>
<reference evidence="12" key="1">
    <citation type="submission" date="2018-04" db="EMBL/GenBank/DDBJ databases">
        <authorList>
            <person name="Liu S."/>
            <person name="Wang Z."/>
            <person name="Li J."/>
        </authorList>
    </citation>
    <scope>NUCLEOTIDE SEQUENCE [LARGE SCALE GENOMIC DNA]</scope>
    <source>
        <strain evidence="12">S1194</strain>
    </source>
</reference>
<evidence type="ECO:0000259" key="10">
    <source>
        <dbReference type="PROSITE" id="PS50928"/>
    </source>
</evidence>
<feature type="transmembrane region" description="Helical" evidence="9">
    <location>
        <begin position="182"/>
        <end position="203"/>
    </location>
</feature>
<gene>
    <name evidence="11" type="ORF">DF220_10495</name>
</gene>
<keyword evidence="4" id="KW-1003">Cell membrane</keyword>
<dbReference type="InterPro" id="IPR043429">
    <property type="entry name" value="ArtM/GltK/GlnP/TcyL/YhdX-like"/>
</dbReference>
<accession>A0A2U1T2W0</accession>
<evidence type="ECO:0000256" key="7">
    <source>
        <dbReference type="ARBA" id="ARBA00022989"/>
    </source>
</evidence>
<dbReference type="NCBIfam" id="TIGR01726">
    <property type="entry name" value="HEQRo_perm_3TM"/>
    <property type="match status" value="1"/>
</dbReference>
<dbReference type="InterPro" id="IPR035906">
    <property type="entry name" value="MetI-like_sf"/>
</dbReference>
<dbReference type="CDD" id="cd06261">
    <property type="entry name" value="TM_PBP2"/>
    <property type="match status" value="1"/>
</dbReference>
<comment type="subcellular location">
    <subcellularLocation>
        <location evidence="1 9">Cell membrane</location>
        <topology evidence="1 9">Multi-pass membrane protein</topology>
    </subcellularLocation>
</comment>
<keyword evidence="8 9" id="KW-0472">Membrane</keyword>
<dbReference type="RefSeq" id="WP_108997964.1">
    <property type="nucleotide sequence ID" value="NZ_QEEX01000001.1"/>
</dbReference>
<dbReference type="PANTHER" id="PTHR30614">
    <property type="entry name" value="MEMBRANE COMPONENT OF AMINO ACID ABC TRANSPORTER"/>
    <property type="match status" value="1"/>
</dbReference>
<dbReference type="AlphaFoldDB" id="A0A2U1T2W0"/>
<keyword evidence="7 9" id="KW-1133">Transmembrane helix</keyword>
<comment type="caution">
    <text evidence="11">The sequence shown here is derived from an EMBL/GenBank/DDBJ whole genome shotgun (WGS) entry which is preliminary data.</text>
</comment>
<evidence type="ECO:0000313" key="12">
    <source>
        <dbReference type="Proteomes" id="UP000244978"/>
    </source>
</evidence>
<dbReference type="PANTHER" id="PTHR30614:SF37">
    <property type="entry name" value="AMINO-ACID ABC TRANSPORTER PERMEASE PROTEIN YHDX-RELATED"/>
    <property type="match status" value="1"/>
</dbReference>
<evidence type="ECO:0000256" key="9">
    <source>
        <dbReference type="RuleBase" id="RU363032"/>
    </source>
</evidence>
<dbReference type="Gene3D" id="1.10.3720.10">
    <property type="entry name" value="MetI-like"/>
    <property type="match status" value="1"/>
</dbReference>
<dbReference type="Proteomes" id="UP000244978">
    <property type="component" value="Unassembled WGS sequence"/>
</dbReference>
<dbReference type="GO" id="GO:0043190">
    <property type="term" value="C:ATP-binding cassette (ABC) transporter complex"/>
    <property type="evidence" value="ECO:0007669"/>
    <property type="project" value="InterPro"/>
</dbReference>
<evidence type="ECO:0000256" key="1">
    <source>
        <dbReference type="ARBA" id="ARBA00004651"/>
    </source>
</evidence>
<comment type="similarity">
    <text evidence="2">Belongs to the binding-protein-dependent transport system permease family. HisMQ subfamily.</text>
</comment>
<protein>
    <submittedName>
        <fullName evidence="11">Amino acid ABC transporter permease</fullName>
    </submittedName>
</protein>
<dbReference type="PROSITE" id="PS50928">
    <property type="entry name" value="ABC_TM1"/>
    <property type="match status" value="1"/>
</dbReference>
<evidence type="ECO:0000256" key="6">
    <source>
        <dbReference type="ARBA" id="ARBA00022970"/>
    </source>
</evidence>
<evidence type="ECO:0000256" key="5">
    <source>
        <dbReference type="ARBA" id="ARBA00022692"/>
    </source>
</evidence>
<dbReference type="GO" id="GO:0022857">
    <property type="term" value="F:transmembrane transporter activity"/>
    <property type="evidence" value="ECO:0007669"/>
    <property type="project" value="InterPro"/>
</dbReference>
<keyword evidence="5 9" id="KW-0812">Transmembrane</keyword>
<feature type="transmembrane region" description="Helical" evidence="9">
    <location>
        <begin position="53"/>
        <end position="74"/>
    </location>
</feature>
<dbReference type="GO" id="GO:0006865">
    <property type="term" value="P:amino acid transport"/>
    <property type="evidence" value="ECO:0007669"/>
    <property type="project" value="UniProtKB-KW"/>
</dbReference>
<keyword evidence="3 9" id="KW-0813">Transport</keyword>
<evidence type="ECO:0000256" key="4">
    <source>
        <dbReference type="ARBA" id="ARBA00022475"/>
    </source>
</evidence>
<evidence type="ECO:0000256" key="8">
    <source>
        <dbReference type="ARBA" id="ARBA00023136"/>
    </source>
</evidence>
<dbReference type="Pfam" id="PF00528">
    <property type="entry name" value="BPD_transp_1"/>
    <property type="match status" value="1"/>
</dbReference>